<evidence type="ECO:0000313" key="2">
    <source>
        <dbReference type="Proteomes" id="UP001054945"/>
    </source>
</evidence>
<evidence type="ECO:0000313" key="1">
    <source>
        <dbReference type="EMBL" id="GIY74696.1"/>
    </source>
</evidence>
<reference evidence="1 2" key="1">
    <citation type="submission" date="2021-06" db="EMBL/GenBank/DDBJ databases">
        <title>Caerostris extrusa draft genome.</title>
        <authorList>
            <person name="Kono N."/>
            <person name="Arakawa K."/>
        </authorList>
    </citation>
    <scope>NUCLEOTIDE SEQUENCE [LARGE SCALE GENOMIC DNA]</scope>
</reference>
<proteinExistence type="predicted"/>
<name>A0AAV4VWN1_CAEEX</name>
<dbReference type="Proteomes" id="UP001054945">
    <property type="component" value="Unassembled WGS sequence"/>
</dbReference>
<protein>
    <submittedName>
        <fullName evidence="1">Uncharacterized protein</fullName>
    </submittedName>
</protein>
<dbReference type="EMBL" id="BPLR01015246">
    <property type="protein sequence ID" value="GIY74696.1"/>
    <property type="molecule type" value="Genomic_DNA"/>
</dbReference>
<keyword evidence="2" id="KW-1185">Reference proteome</keyword>
<dbReference type="AlphaFoldDB" id="A0AAV4VWN1"/>
<accession>A0AAV4VWN1</accession>
<comment type="caution">
    <text evidence="1">The sequence shown here is derived from an EMBL/GenBank/DDBJ whole genome shotgun (WGS) entry which is preliminary data.</text>
</comment>
<organism evidence="1 2">
    <name type="scientific">Caerostris extrusa</name>
    <name type="common">Bark spider</name>
    <name type="synonym">Caerostris bankana</name>
    <dbReference type="NCBI Taxonomy" id="172846"/>
    <lineage>
        <taxon>Eukaryota</taxon>
        <taxon>Metazoa</taxon>
        <taxon>Ecdysozoa</taxon>
        <taxon>Arthropoda</taxon>
        <taxon>Chelicerata</taxon>
        <taxon>Arachnida</taxon>
        <taxon>Araneae</taxon>
        <taxon>Araneomorphae</taxon>
        <taxon>Entelegynae</taxon>
        <taxon>Araneoidea</taxon>
        <taxon>Araneidae</taxon>
        <taxon>Caerostris</taxon>
    </lineage>
</organism>
<gene>
    <name evidence="1" type="ORF">CEXT_233711</name>
</gene>
<sequence>MGKSVAHRLCFKRRRTRWNIVDVETRWWKKGYSSHMTSEVDWTEERGFIKMGKSVAHRFCFKRRRTCGNIDVETRWWNGRVTLVTGLRWVRSEKIDQLFWFWE</sequence>